<organism evidence="5 6">
    <name type="scientific">Psychromonas arctica</name>
    <dbReference type="NCBI Taxonomy" id="168275"/>
    <lineage>
        <taxon>Bacteria</taxon>
        <taxon>Pseudomonadati</taxon>
        <taxon>Pseudomonadota</taxon>
        <taxon>Gammaproteobacteria</taxon>
        <taxon>Alteromonadales</taxon>
        <taxon>Psychromonadaceae</taxon>
        <taxon>Psychromonas</taxon>
    </lineage>
</organism>
<dbReference type="RefSeq" id="WP_341627814.1">
    <property type="nucleotide sequence ID" value="NZ_JBAKBA010000017.1"/>
</dbReference>
<dbReference type="PANTHER" id="PTHR11735">
    <property type="entry name" value="TRNA N6-ADENOSINE THREONYLCARBAMOYLTRANSFERASE"/>
    <property type="match status" value="1"/>
</dbReference>
<dbReference type="InterPro" id="IPR022496">
    <property type="entry name" value="T6A_TsaB"/>
</dbReference>
<reference evidence="5 6" key="1">
    <citation type="submission" date="2024-02" db="EMBL/GenBank/DDBJ databases">
        <title>Bacteria isolated from the canopy kelp, Nereocystis luetkeana.</title>
        <authorList>
            <person name="Pfister C.A."/>
            <person name="Younker I.T."/>
            <person name="Light S.H."/>
        </authorList>
    </citation>
    <scope>NUCLEOTIDE SEQUENCE [LARGE SCALE GENOMIC DNA]</scope>
    <source>
        <strain evidence="5 6">TI.2.07</strain>
    </source>
</reference>
<keyword evidence="6" id="KW-1185">Reference proteome</keyword>
<keyword evidence="5" id="KW-0012">Acyltransferase</keyword>
<name>A0ABU9HBK6_9GAMM</name>
<comment type="similarity">
    <text evidence="1">Belongs to the KAE1 / TsaD family. TsaB subfamily.</text>
</comment>
<dbReference type="EMBL" id="JBAKBA010000017">
    <property type="protein sequence ID" value="MEL0659244.1"/>
    <property type="molecule type" value="Genomic_DNA"/>
</dbReference>
<evidence type="ECO:0000259" key="4">
    <source>
        <dbReference type="Pfam" id="PF00814"/>
    </source>
</evidence>
<evidence type="ECO:0000313" key="5">
    <source>
        <dbReference type="EMBL" id="MEL0659244.1"/>
    </source>
</evidence>
<protein>
    <recommendedName>
        <fullName evidence="2">tRNA threonylcarbamoyladenosine biosynthesis protein TsaB</fullName>
    </recommendedName>
    <alternativeName>
        <fullName evidence="3">t(6)A37 threonylcarbamoyladenosine biosynthesis protein TsaB</fullName>
    </alternativeName>
</protein>
<dbReference type="Proteomes" id="UP001366060">
    <property type="component" value="Unassembled WGS sequence"/>
</dbReference>
<dbReference type="Gene3D" id="3.30.420.40">
    <property type="match status" value="2"/>
</dbReference>
<comment type="caution">
    <text evidence="5">The sequence shown here is derived from an EMBL/GenBank/DDBJ whole genome shotgun (WGS) entry which is preliminary data.</text>
</comment>
<evidence type="ECO:0000313" key="6">
    <source>
        <dbReference type="Proteomes" id="UP001366060"/>
    </source>
</evidence>
<dbReference type="SUPFAM" id="SSF53067">
    <property type="entry name" value="Actin-like ATPase domain"/>
    <property type="match status" value="2"/>
</dbReference>
<gene>
    <name evidence="5" type="primary">tsaB</name>
    <name evidence="5" type="ORF">V6255_08835</name>
</gene>
<dbReference type="Pfam" id="PF00814">
    <property type="entry name" value="TsaD"/>
    <property type="match status" value="1"/>
</dbReference>
<proteinExistence type="inferred from homology"/>
<dbReference type="NCBIfam" id="TIGR03725">
    <property type="entry name" value="T6A_YeaZ"/>
    <property type="match status" value="1"/>
</dbReference>
<dbReference type="InterPro" id="IPR000905">
    <property type="entry name" value="Gcp-like_dom"/>
</dbReference>
<dbReference type="InterPro" id="IPR043129">
    <property type="entry name" value="ATPase_NBD"/>
</dbReference>
<dbReference type="PANTHER" id="PTHR11735:SF11">
    <property type="entry name" value="TRNA THREONYLCARBAMOYLADENOSINE BIOSYNTHESIS PROTEIN TSAB"/>
    <property type="match status" value="1"/>
</dbReference>
<evidence type="ECO:0000256" key="3">
    <source>
        <dbReference type="ARBA" id="ARBA00032446"/>
    </source>
</evidence>
<sequence length="239" mass="26287">MSSSLNILCIDSSTEACSVALLTKDATTYQRFMFAPREHTQKILPTVDDVVKEAKLSLADIDVIAYGQGPGSFTGVRIGISIAQGLAFGLEKKMVGISTLQAMAQQALHNDKQCNSVYAAIDARMGEVYFAHYINENGVMVLQDKEVVIKPEELIDQQQNNGIVMQQNSQLVGTGWAAYPELLAFYQTCSVSDILYPSAEFMLKSASLLIENDKAVEPELAIPVYLRDTVTWKKLPGRE</sequence>
<accession>A0ABU9HBK6</accession>
<dbReference type="CDD" id="cd24032">
    <property type="entry name" value="ASKHA_NBD_TsaB"/>
    <property type="match status" value="1"/>
</dbReference>
<dbReference type="GO" id="GO:0061711">
    <property type="term" value="F:tRNA N(6)-L-threonylcarbamoyladenine synthase activity"/>
    <property type="evidence" value="ECO:0007669"/>
    <property type="project" value="UniProtKB-EC"/>
</dbReference>
<evidence type="ECO:0000256" key="1">
    <source>
        <dbReference type="ARBA" id="ARBA00010493"/>
    </source>
</evidence>
<feature type="domain" description="Gcp-like" evidence="4">
    <location>
        <begin position="35"/>
        <end position="188"/>
    </location>
</feature>
<evidence type="ECO:0000256" key="2">
    <source>
        <dbReference type="ARBA" id="ARBA00019012"/>
    </source>
</evidence>
<keyword evidence="5" id="KW-0808">Transferase</keyword>